<evidence type="ECO:0000259" key="3">
    <source>
        <dbReference type="Pfam" id="PF00881"/>
    </source>
</evidence>
<dbReference type="InterPro" id="IPR029479">
    <property type="entry name" value="Nitroreductase"/>
</dbReference>
<comment type="similarity">
    <text evidence="1">Belongs to the nitroreductase family.</text>
</comment>
<evidence type="ECO:0000256" key="1">
    <source>
        <dbReference type="ARBA" id="ARBA00007118"/>
    </source>
</evidence>
<protein>
    <submittedName>
        <fullName evidence="4">Nitroreductase family protein</fullName>
    </submittedName>
</protein>
<dbReference type="EMBL" id="DXAY01000229">
    <property type="protein sequence ID" value="HIZ75499.1"/>
    <property type="molecule type" value="Genomic_DNA"/>
</dbReference>
<dbReference type="InterPro" id="IPR000415">
    <property type="entry name" value="Nitroreductase-like"/>
</dbReference>
<dbReference type="SUPFAM" id="SSF55469">
    <property type="entry name" value="FMN-dependent nitroreductase-like"/>
    <property type="match status" value="1"/>
</dbReference>
<feature type="domain" description="Nitroreductase" evidence="3">
    <location>
        <begin position="66"/>
        <end position="158"/>
    </location>
</feature>
<dbReference type="AlphaFoldDB" id="A0A9D2G9D2"/>
<organism evidence="4 5">
    <name type="scientific">Candidatus Mediterraneibacter stercoravium</name>
    <dbReference type="NCBI Taxonomy" id="2838685"/>
    <lineage>
        <taxon>Bacteria</taxon>
        <taxon>Bacillati</taxon>
        <taxon>Bacillota</taxon>
        <taxon>Clostridia</taxon>
        <taxon>Lachnospirales</taxon>
        <taxon>Lachnospiraceae</taxon>
        <taxon>Mediterraneibacter</taxon>
    </lineage>
</organism>
<dbReference type="PANTHER" id="PTHR43673:SF10">
    <property type="entry name" value="NADH DEHYDROGENASE_NAD(P)H NITROREDUCTASE XCC3605-RELATED"/>
    <property type="match status" value="1"/>
</dbReference>
<dbReference type="PANTHER" id="PTHR43673">
    <property type="entry name" value="NAD(P)H NITROREDUCTASE YDGI-RELATED"/>
    <property type="match status" value="1"/>
</dbReference>
<dbReference type="Proteomes" id="UP000824116">
    <property type="component" value="Unassembled WGS sequence"/>
</dbReference>
<evidence type="ECO:0000313" key="5">
    <source>
        <dbReference type="Proteomes" id="UP000824116"/>
    </source>
</evidence>
<reference evidence="4" key="2">
    <citation type="submission" date="2021-04" db="EMBL/GenBank/DDBJ databases">
        <authorList>
            <person name="Gilroy R."/>
        </authorList>
    </citation>
    <scope>NUCLEOTIDE SEQUENCE</scope>
    <source>
        <strain evidence="4">CHK196-3914</strain>
    </source>
</reference>
<evidence type="ECO:0000313" key="4">
    <source>
        <dbReference type="EMBL" id="HIZ75499.1"/>
    </source>
</evidence>
<feature type="domain" description="Nitroreductase" evidence="3">
    <location>
        <begin position="7"/>
        <end position="63"/>
    </location>
</feature>
<sequence>MNTAECITTRRSIRKYKPDPVDHSLIDSIVSLASYSPSWKNTQITHYIAIEDSSLLREIAEKFTPDYNSKIISQAPMLIAVTLVRGRSGFERDGSFSTKKGDRWQMFDAGAACQTFCLAARDKGLGTVIMGIFDEDGITELLHIPEDQELAALIAVGWPDIDPDAPKRKTVGDLLQYR</sequence>
<gene>
    <name evidence="4" type="ORF">H9723_09740</name>
</gene>
<dbReference type="Pfam" id="PF00881">
    <property type="entry name" value="Nitroreductase"/>
    <property type="match status" value="2"/>
</dbReference>
<dbReference type="Gene3D" id="3.40.109.10">
    <property type="entry name" value="NADH Oxidase"/>
    <property type="match status" value="1"/>
</dbReference>
<reference evidence="4" key="1">
    <citation type="journal article" date="2021" name="PeerJ">
        <title>Extensive microbial diversity within the chicken gut microbiome revealed by metagenomics and culture.</title>
        <authorList>
            <person name="Gilroy R."/>
            <person name="Ravi A."/>
            <person name="Getino M."/>
            <person name="Pursley I."/>
            <person name="Horton D.L."/>
            <person name="Alikhan N.F."/>
            <person name="Baker D."/>
            <person name="Gharbi K."/>
            <person name="Hall N."/>
            <person name="Watson M."/>
            <person name="Adriaenssens E.M."/>
            <person name="Foster-Nyarko E."/>
            <person name="Jarju S."/>
            <person name="Secka A."/>
            <person name="Antonio M."/>
            <person name="Oren A."/>
            <person name="Chaudhuri R.R."/>
            <person name="La Ragione R."/>
            <person name="Hildebrand F."/>
            <person name="Pallen M.J."/>
        </authorList>
    </citation>
    <scope>NUCLEOTIDE SEQUENCE</scope>
    <source>
        <strain evidence="4">CHK196-3914</strain>
    </source>
</reference>
<proteinExistence type="inferred from homology"/>
<dbReference type="GO" id="GO:0016491">
    <property type="term" value="F:oxidoreductase activity"/>
    <property type="evidence" value="ECO:0007669"/>
    <property type="project" value="UniProtKB-KW"/>
</dbReference>
<keyword evidence="2" id="KW-0560">Oxidoreductase</keyword>
<evidence type="ECO:0000256" key="2">
    <source>
        <dbReference type="ARBA" id="ARBA00023002"/>
    </source>
</evidence>
<comment type="caution">
    <text evidence="4">The sequence shown here is derived from an EMBL/GenBank/DDBJ whole genome shotgun (WGS) entry which is preliminary data.</text>
</comment>
<name>A0A9D2G9D2_9FIRM</name>
<accession>A0A9D2G9D2</accession>